<feature type="transmembrane region" description="Helical" evidence="5">
    <location>
        <begin position="6"/>
        <end position="25"/>
    </location>
</feature>
<sequence length="183" mass="18961">MTVGEYTLLTVQALLAGVFAMAAFSKLRGRADFGRFVTTVRKLTMRSGPSTTVIAAVFAVVEAVTAILIAVPATARAGFALATGLLVLLIGVVFRAVRGRVFAECGCFGRRSALLSYPLLVRNVLLLAAAVAGVVLGRFASPVGPLWHGAALAAGVVLASLLLHGYDLAVAAVFKRLRPEPAA</sequence>
<keyword evidence="4 5" id="KW-0472">Membrane</keyword>
<feature type="transmembrane region" description="Helical" evidence="5">
    <location>
        <begin position="51"/>
        <end position="71"/>
    </location>
</feature>
<comment type="caution">
    <text evidence="7">The sequence shown here is derived from an EMBL/GenBank/DDBJ whole genome shotgun (WGS) entry which is preliminary data.</text>
</comment>
<dbReference type="RefSeq" id="WP_192762703.1">
    <property type="nucleotide sequence ID" value="NZ_JADBDZ010000001.1"/>
</dbReference>
<keyword evidence="8" id="KW-1185">Reference proteome</keyword>
<feature type="transmembrane region" description="Helical" evidence="5">
    <location>
        <begin position="146"/>
        <end position="174"/>
    </location>
</feature>
<keyword evidence="3 5" id="KW-1133">Transmembrane helix</keyword>
<comment type="subcellular location">
    <subcellularLocation>
        <location evidence="1">Membrane</location>
        <topology evidence="1">Multi-pass membrane protein</topology>
    </subcellularLocation>
</comment>
<evidence type="ECO:0000256" key="4">
    <source>
        <dbReference type="ARBA" id="ARBA00023136"/>
    </source>
</evidence>
<organism evidence="7 8">
    <name type="scientific">Actinomadura algeriensis</name>
    <dbReference type="NCBI Taxonomy" id="1679523"/>
    <lineage>
        <taxon>Bacteria</taxon>
        <taxon>Bacillati</taxon>
        <taxon>Actinomycetota</taxon>
        <taxon>Actinomycetes</taxon>
        <taxon>Streptosporangiales</taxon>
        <taxon>Thermomonosporaceae</taxon>
        <taxon>Actinomadura</taxon>
    </lineage>
</organism>
<dbReference type="Proteomes" id="UP000627838">
    <property type="component" value="Unassembled WGS sequence"/>
</dbReference>
<feature type="domain" description="Methylamine utilisation protein MauE" evidence="6">
    <location>
        <begin position="6"/>
        <end position="135"/>
    </location>
</feature>
<evidence type="ECO:0000256" key="5">
    <source>
        <dbReference type="SAM" id="Phobius"/>
    </source>
</evidence>
<evidence type="ECO:0000256" key="3">
    <source>
        <dbReference type="ARBA" id="ARBA00022989"/>
    </source>
</evidence>
<protein>
    <recommendedName>
        <fullName evidence="6">Methylamine utilisation protein MauE domain-containing protein</fullName>
    </recommendedName>
</protein>
<gene>
    <name evidence="7" type="ORF">H4W34_006533</name>
</gene>
<name>A0ABR9K2Y8_9ACTN</name>
<feature type="transmembrane region" description="Helical" evidence="5">
    <location>
        <begin position="119"/>
        <end position="140"/>
    </location>
</feature>
<dbReference type="InterPro" id="IPR009908">
    <property type="entry name" value="Methylamine_util_MauE"/>
</dbReference>
<proteinExistence type="predicted"/>
<dbReference type="EMBL" id="JADBDZ010000001">
    <property type="protein sequence ID" value="MBE1536700.1"/>
    <property type="molecule type" value="Genomic_DNA"/>
</dbReference>
<accession>A0ABR9K2Y8</accession>
<evidence type="ECO:0000256" key="2">
    <source>
        <dbReference type="ARBA" id="ARBA00022692"/>
    </source>
</evidence>
<evidence type="ECO:0000259" key="6">
    <source>
        <dbReference type="Pfam" id="PF07291"/>
    </source>
</evidence>
<evidence type="ECO:0000313" key="7">
    <source>
        <dbReference type="EMBL" id="MBE1536700.1"/>
    </source>
</evidence>
<dbReference type="Pfam" id="PF07291">
    <property type="entry name" value="MauE"/>
    <property type="match status" value="1"/>
</dbReference>
<reference evidence="7 8" key="1">
    <citation type="submission" date="2020-10" db="EMBL/GenBank/DDBJ databases">
        <title>Sequencing the genomes of 1000 actinobacteria strains.</title>
        <authorList>
            <person name="Klenk H.-P."/>
        </authorList>
    </citation>
    <scope>NUCLEOTIDE SEQUENCE [LARGE SCALE GENOMIC DNA]</scope>
    <source>
        <strain evidence="7 8">DSM 46744</strain>
    </source>
</reference>
<evidence type="ECO:0000313" key="8">
    <source>
        <dbReference type="Proteomes" id="UP000627838"/>
    </source>
</evidence>
<keyword evidence="2 5" id="KW-0812">Transmembrane</keyword>
<evidence type="ECO:0000256" key="1">
    <source>
        <dbReference type="ARBA" id="ARBA00004141"/>
    </source>
</evidence>
<feature type="transmembrane region" description="Helical" evidence="5">
    <location>
        <begin position="77"/>
        <end position="98"/>
    </location>
</feature>